<evidence type="ECO:0000256" key="5">
    <source>
        <dbReference type="ARBA" id="ARBA00023187"/>
    </source>
</evidence>
<dbReference type="FunCoup" id="A0A136J4Q2">
    <property type="interactions" value="106"/>
</dbReference>
<accession>A0A136J4Q2</accession>
<feature type="compositionally biased region" description="Low complexity" evidence="10">
    <location>
        <begin position="741"/>
        <end position="759"/>
    </location>
</feature>
<evidence type="ECO:0000259" key="11">
    <source>
        <dbReference type="PROSITE" id="PS50102"/>
    </source>
</evidence>
<dbReference type="OrthoDB" id="360390at2759"/>
<dbReference type="SMART" id="SM00360">
    <property type="entry name" value="RRM"/>
    <property type="match status" value="4"/>
</dbReference>
<dbReference type="Gene3D" id="3.30.70.330">
    <property type="match status" value="4"/>
</dbReference>
<feature type="region of interest" description="Disordered" evidence="10">
    <location>
        <begin position="865"/>
        <end position="886"/>
    </location>
</feature>
<sequence>MDQLALSRHPSGIRRINHLFRDRLQIPHATWDETSQMFSSFLSTYNNAAYESEFQQVTASAKEAKAAYEQREPFELKIKRAIRADDKEVHRTVLRDYLDWEMVQIKKTKNVRLAVDLCFALYGRALTGVFAFDDDIWTNCSVYISSLPSRPSVIQAQLALPNILDVLQKATTHCPWSGILWSRYILAAERAGLSFQQVESIKHAATNTKALDRDGMTGVLDMYAAWCGYLKRTAMNPSAHEDSADIAEVGLLAALEDVQLWGERLYKQDYKGDPNYRLERILTQFLTEVKGNIDEARATWERMSQKPVLADSYDFWLNYYLWEMVVYSSIPKPRSPTPGTPAGGTKLMRVPGLATDILRRAVERRTIDWPERVMEVYLQHCNDYEQPETLQYAQDRVYKARKGVAKRRERESAEAAAAYAAQLDAAKQQQHDQQREGSDHTSENHDIAMQDSPASAKRKRETTPGDQDAGQKKARNTDEAQQQSTRDRENTTVLVKNLPPGATQTAIKKYFRDYGHIKNIDTKREVEPESTSALIEFASAEEALSAQLRDNKYFEQSQIRVVAGTGLTLFVTNYPPTADESFIRDLFKDCGEIFSIRLPSLKFNTHRRFCYISFSDPEAARAATRLDGKVIDGKFTLLCKYSNPSQKKAREGAVAEGREVRVKNVQTGATEGDLKSVFGKYGKISSVRILKNKGGRSVGTVFVVYETAKDAENALQLDKTKFRQQILEVELSKETNYKPFATSGARAPSTSSPSPAPESNGTGADRTDPQEIASQDPTPRELQERTLAIMNIPDTVNDARVRAIVEKHGGLTKLVLRPDHQGAIVEFTDATTAGRAALALDGLEIVPGRKMQMGTVAELLKTKPEHKTDASQPVNGKHAPATNDKKPAFMQPAQHVRRPVLGKPGPKRGIGFAAGPKTTQPAASAQSADKVKPKSNAEFKAMFLGEADHTSKTKTNGATGSATEG</sequence>
<feature type="region of interest" description="Disordered" evidence="10">
    <location>
        <begin position="738"/>
        <end position="781"/>
    </location>
</feature>
<reference evidence="13" key="1">
    <citation type="submission" date="2016-02" db="EMBL/GenBank/DDBJ databases">
        <title>Draft genome sequence of Microdochium bolleyi, a fungal endophyte of beachgrass.</title>
        <authorList>
            <consortium name="DOE Joint Genome Institute"/>
            <person name="David A.S."/>
            <person name="May G."/>
            <person name="Haridas S."/>
            <person name="Lim J."/>
            <person name="Wang M."/>
            <person name="Labutti K."/>
            <person name="Lipzen A."/>
            <person name="Barry K."/>
            <person name="Grigoriev I.V."/>
        </authorList>
    </citation>
    <scope>NUCLEOTIDE SEQUENCE [LARGE SCALE GENOMIC DNA]</scope>
    <source>
        <strain evidence="13">J235TASD1</strain>
    </source>
</reference>
<dbReference type="InterPro" id="IPR031766">
    <property type="entry name" value="RRM_occluded"/>
</dbReference>
<feature type="region of interest" description="Disordered" evidence="10">
    <location>
        <begin position="413"/>
        <end position="492"/>
    </location>
</feature>
<protein>
    <recommendedName>
        <fullName evidence="8">U4/U6 snRNA-associated-splicing factor PRP24</fullName>
    </recommendedName>
</protein>
<dbReference type="SUPFAM" id="SSF54928">
    <property type="entry name" value="RNA-binding domain, RBD"/>
    <property type="match status" value="3"/>
</dbReference>
<feature type="compositionally biased region" description="Basic and acidic residues" evidence="10">
    <location>
        <begin position="469"/>
        <end position="478"/>
    </location>
</feature>
<dbReference type="InterPro" id="IPR034397">
    <property type="entry name" value="Prp24_RRM1"/>
</dbReference>
<dbReference type="CDD" id="cd12297">
    <property type="entry name" value="RRM2_Prp24"/>
    <property type="match status" value="1"/>
</dbReference>
<dbReference type="InterPro" id="IPR034398">
    <property type="entry name" value="Prp24_RRM2"/>
</dbReference>
<feature type="domain" description="RRM" evidence="11">
    <location>
        <begin position="658"/>
        <end position="734"/>
    </location>
</feature>
<dbReference type="InterPro" id="IPR000504">
    <property type="entry name" value="RRM_dom"/>
</dbReference>
<dbReference type="InterPro" id="IPR035979">
    <property type="entry name" value="RBD_domain_sf"/>
</dbReference>
<dbReference type="InterPro" id="IPR011990">
    <property type="entry name" value="TPR-like_helical_dom_sf"/>
</dbReference>
<gene>
    <name evidence="12" type="ORF">Micbo1qcDRAFT_162261</name>
</gene>
<feature type="compositionally biased region" description="Polar residues" evidence="10">
    <location>
        <begin position="953"/>
        <end position="965"/>
    </location>
</feature>
<feature type="compositionally biased region" description="Low complexity" evidence="10">
    <location>
        <begin position="414"/>
        <end position="428"/>
    </location>
</feature>
<feature type="compositionally biased region" description="Polar residues" evidence="10">
    <location>
        <begin position="917"/>
        <end position="927"/>
    </location>
</feature>
<feature type="domain" description="RRM" evidence="11">
    <location>
        <begin position="491"/>
        <end position="566"/>
    </location>
</feature>
<dbReference type="Pfam" id="PF16842">
    <property type="entry name" value="RRM_occluded"/>
    <property type="match status" value="1"/>
</dbReference>
<keyword evidence="3" id="KW-0677">Repeat</keyword>
<evidence type="ECO:0000313" key="13">
    <source>
        <dbReference type="Proteomes" id="UP000070501"/>
    </source>
</evidence>
<dbReference type="STRING" id="196109.A0A136J4Q2"/>
<dbReference type="InParanoid" id="A0A136J4Q2"/>
<dbReference type="GO" id="GO:0006397">
    <property type="term" value="P:mRNA processing"/>
    <property type="evidence" value="ECO:0007669"/>
    <property type="project" value="UniProtKB-KW"/>
</dbReference>
<feature type="domain" description="RRM" evidence="11">
    <location>
        <begin position="567"/>
        <end position="667"/>
    </location>
</feature>
<dbReference type="GO" id="GO:0005688">
    <property type="term" value="C:U6 snRNP"/>
    <property type="evidence" value="ECO:0007669"/>
    <property type="project" value="UniProtKB-ARBA"/>
</dbReference>
<dbReference type="AlphaFoldDB" id="A0A136J4Q2"/>
<evidence type="ECO:0000313" key="12">
    <source>
        <dbReference type="EMBL" id="KXJ92132.1"/>
    </source>
</evidence>
<evidence type="ECO:0000256" key="3">
    <source>
        <dbReference type="ARBA" id="ARBA00022737"/>
    </source>
</evidence>
<keyword evidence="5" id="KW-0508">mRNA splicing</keyword>
<organism evidence="12 13">
    <name type="scientific">Microdochium bolleyi</name>
    <dbReference type="NCBI Taxonomy" id="196109"/>
    <lineage>
        <taxon>Eukaryota</taxon>
        <taxon>Fungi</taxon>
        <taxon>Dikarya</taxon>
        <taxon>Ascomycota</taxon>
        <taxon>Pezizomycotina</taxon>
        <taxon>Sordariomycetes</taxon>
        <taxon>Xylariomycetidae</taxon>
        <taxon>Xylariales</taxon>
        <taxon>Microdochiaceae</taxon>
        <taxon>Microdochium</taxon>
    </lineage>
</organism>
<dbReference type="SMART" id="SM00386">
    <property type="entry name" value="HAT"/>
    <property type="match status" value="3"/>
</dbReference>
<keyword evidence="6" id="KW-0539">Nucleus</keyword>
<dbReference type="CDD" id="cd12299">
    <property type="entry name" value="RRM4_Prp24"/>
    <property type="match status" value="1"/>
</dbReference>
<dbReference type="GO" id="GO:0008380">
    <property type="term" value="P:RNA splicing"/>
    <property type="evidence" value="ECO:0007669"/>
    <property type="project" value="UniProtKB-KW"/>
</dbReference>
<dbReference type="FunFam" id="3.30.70.330:FF:000365">
    <property type="entry name" value="U4/U6 snRNA-associated-splicing factor PRP24"/>
    <property type="match status" value="1"/>
</dbReference>
<evidence type="ECO:0000256" key="9">
    <source>
        <dbReference type="PROSITE-ProRule" id="PRU00176"/>
    </source>
</evidence>
<dbReference type="Pfam" id="PF00076">
    <property type="entry name" value="RRM_1"/>
    <property type="match status" value="3"/>
</dbReference>
<dbReference type="PROSITE" id="PS50102">
    <property type="entry name" value="RRM"/>
    <property type="match status" value="4"/>
</dbReference>
<feature type="region of interest" description="Disordered" evidence="10">
    <location>
        <begin position="898"/>
        <end position="965"/>
    </location>
</feature>
<dbReference type="FunFam" id="3.30.70.330:FF:000588">
    <property type="entry name" value="Pre-mRNA splicing factor (Prp24), putative"/>
    <property type="match status" value="1"/>
</dbReference>
<dbReference type="EMBL" id="KQ964249">
    <property type="protein sequence ID" value="KXJ92132.1"/>
    <property type="molecule type" value="Genomic_DNA"/>
</dbReference>
<evidence type="ECO:0000256" key="8">
    <source>
        <dbReference type="ARBA" id="ARBA00093627"/>
    </source>
</evidence>
<dbReference type="InterPro" id="IPR012677">
    <property type="entry name" value="Nucleotide-bd_a/b_plait_sf"/>
</dbReference>
<dbReference type="SUPFAM" id="SSF48452">
    <property type="entry name" value="TPR-like"/>
    <property type="match status" value="1"/>
</dbReference>
<comment type="subcellular location">
    <subcellularLocation>
        <location evidence="1">Nucleus</location>
    </subcellularLocation>
</comment>
<keyword evidence="13" id="KW-1185">Reference proteome</keyword>
<evidence type="ECO:0000256" key="10">
    <source>
        <dbReference type="SAM" id="MobiDB-lite"/>
    </source>
</evidence>
<name>A0A136J4Q2_9PEZI</name>
<keyword evidence="2" id="KW-0507">mRNA processing</keyword>
<dbReference type="PANTHER" id="PTHR10352">
    <property type="entry name" value="EUKARYOTIC TRANSLATION INITIATION FACTOR 3 SUBUNIT G"/>
    <property type="match status" value="1"/>
</dbReference>
<evidence type="ECO:0000256" key="2">
    <source>
        <dbReference type="ARBA" id="ARBA00022664"/>
    </source>
</evidence>
<feature type="domain" description="RRM" evidence="11">
    <location>
        <begin position="785"/>
        <end position="858"/>
    </location>
</feature>
<keyword evidence="4 9" id="KW-0694">RNA-binding</keyword>
<comment type="function">
    <text evidence="7">Functions as a recycling factor of the spliceosome, a machinery that forms on each precursor-messenger RNA (pre-mRNA) and catalyzes the removal of introns. Chaperones the re-annealing of U4 and U6 snRNAs (small nuclear RNAs) released from previous rounds of splicing, an initial step in reforming the U4/U6-U5 tri-snRNP (small nuclear ribonucleoprotein) that can reassemble into another spliceosome complex; this step involves binding U6 and facilitating the unwinding of the U6 internal stem loop, followed by base-pairing of U6 to U4.</text>
</comment>
<dbReference type="Proteomes" id="UP000070501">
    <property type="component" value="Unassembled WGS sequence"/>
</dbReference>
<dbReference type="Gene3D" id="1.25.40.10">
    <property type="entry name" value="Tetratricopeptide repeat domain"/>
    <property type="match status" value="1"/>
</dbReference>
<evidence type="ECO:0000256" key="4">
    <source>
        <dbReference type="ARBA" id="ARBA00022884"/>
    </source>
</evidence>
<evidence type="ECO:0000256" key="6">
    <source>
        <dbReference type="ARBA" id="ARBA00023242"/>
    </source>
</evidence>
<dbReference type="CDD" id="cd12296">
    <property type="entry name" value="RRM1_Prp24"/>
    <property type="match status" value="1"/>
</dbReference>
<feature type="compositionally biased region" description="Basic and acidic residues" evidence="10">
    <location>
        <begin position="429"/>
        <end position="448"/>
    </location>
</feature>
<proteinExistence type="predicted"/>
<evidence type="ECO:0000256" key="1">
    <source>
        <dbReference type="ARBA" id="ARBA00004123"/>
    </source>
</evidence>
<dbReference type="CDD" id="cd00590">
    <property type="entry name" value="RRM_SF"/>
    <property type="match status" value="1"/>
</dbReference>
<dbReference type="GO" id="GO:0003723">
    <property type="term" value="F:RNA binding"/>
    <property type="evidence" value="ECO:0007669"/>
    <property type="project" value="UniProtKB-UniRule"/>
</dbReference>
<dbReference type="InterPro" id="IPR003107">
    <property type="entry name" value="HAT"/>
</dbReference>
<evidence type="ECO:0000256" key="7">
    <source>
        <dbReference type="ARBA" id="ARBA00093374"/>
    </source>
</evidence>